<dbReference type="Proteomes" id="UP000499080">
    <property type="component" value="Unassembled WGS sequence"/>
</dbReference>
<dbReference type="EMBL" id="BGPR01085625">
    <property type="protein sequence ID" value="GBM00236.1"/>
    <property type="molecule type" value="Genomic_DNA"/>
</dbReference>
<evidence type="ECO:0000313" key="1">
    <source>
        <dbReference type="EMBL" id="GBM00236.1"/>
    </source>
</evidence>
<keyword evidence="3" id="KW-1185">Reference proteome</keyword>
<evidence type="ECO:0000313" key="2">
    <source>
        <dbReference type="EMBL" id="GBM00694.1"/>
    </source>
</evidence>
<proteinExistence type="predicted"/>
<sequence>MNLAYAECPQDVREGLAVQFFVDAIRDEDTQLCRRLMGFTDLKSALAYSMKYEVSNISMHTRPIRLEDNAGKKKKMKSLNLHWERWKNYWTDLLLGRKTPLDGIRT</sequence>
<gene>
    <name evidence="1" type="ORF">AVEN_192245_1</name>
    <name evidence="2" type="ORF">AVEN_9297_1</name>
</gene>
<evidence type="ECO:0000313" key="3">
    <source>
        <dbReference type="Proteomes" id="UP000499080"/>
    </source>
</evidence>
<dbReference type="OrthoDB" id="6472424at2759"/>
<dbReference type="EMBL" id="BGPR01085737">
    <property type="protein sequence ID" value="GBM00694.1"/>
    <property type="molecule type" value="Genomic_DNA"/>
</dbReference>
<name>A0A4Y2C8N7_ARAVE</name>
<accession>A0A4Y2C8N7</accession>
<protein>
    <submittedName>
        <fullName evidence="1">Uncharacterized protein</fullName>
    </submittedName>
</protein>
<dbReference type="AlphaFoldDB" id="A0A4Y2C8N7"/>
<reference evidence="1 3" key="1">
    <citation type="journal article" date="2019" name="Sci. Rep.">
        <title>Orb-weaving spider Araneus ventricosus genome elucidates the spidroin gene catalogue.</title>
        <authorList>
            <person name="Kono N."/>
            <person name="Nakamura H."/>
            <person name="Ohtoshi R."/>
            <person name="Moran D.A.P."/>
            <person name="Shinohara A."/>
            <person name="Yoshida Y."/>
            <person name="Fujiwara M."/>
            <person name="Mori M."/>
            <person name="Tomita M."/>
            <person name="Arakawa K."/>
        </authorList>
    </citation>
    <scope>NUCLEOTIDE SEQUENCE [LARGE SCALE GENOMIC DNA]</scope>
</reference>
<organism evidence="1 3">
    <name type="scientific">Araneus ventricosus</name>
    <name type="common">Orbweaver spider</name>
    <name type="synonym">Epeira ventricosa</name>
    <dbReference type="NCBI Taxonomy" id="182803"/>
    <lineage>
        <taxon>Eukaryota</taxon>
        <taxon>Metazoa</taxon>
        <taxon>Ecdysozoa</taxon>
        <taxon>Arthropoda</taxon>
        <taxon>Chelicerata</taxon>
        <taxon>Arachnida</taxon>
        <taxon>Araneae</taxon>
        <taxon>Araneomorphae</taxon>
        <taxon>Entelegynae</taxon>
        <taxon>Araneoidea</taxon>
        <taxon>Araneidae</taxon>
        <taxon>Araneus</taxon>
    </lineage>
</organism>
<comment type="caution">
    <text evidence="1">The sequence shown here is derived from an EMBL/GenBank/DDBJ whole genome shotgun (WGS) entry which is preliminary data.</text>
</comment>